<reference evidence="1" key="1">
    <citation type="submission" date="2023-06" db="EMBL/GenBank/DDBJ databases">
        <authorList>
            <person name="Kurt Z."/>
        </authorList>
    </citation>
    <scope>NUCLEOTIDE SEQUENCE</scope>
</reference>
<dbReference type="EMBL" id="CATOUU010000745">
    <property type="protein sequence ID" value="CAI9945423.1"/>
    <property type="molecule type" value="Genomic_DNA"/>
</dbReference>
<evidence type="ECO:0000313" key="2">
    <source>
        <dbReference type="EMBL" id="CAL6073053.1"/>
    </source>
</evidence>
<reference evidence="2 3" key="2">
    <citation type="submission" date="2024-07" db="EMBL/GenBank/DDBJ databases">
        <authorList>
            <person name="Akdeniz Z."/>
        </authorList>
    </citation>
    <scope>NUCLEOTIDE SEQUENCE [LARGE SCALE GENOMIC DNA]</scope>
</reference>
<evidence type="ECO:0000313" key="1">
    <source>
        <dbReference type="EMBL" id="CAI9945423.1"/>
    </source>
</evidence>
<dbReference type="EMBL" id="CAXDID020000299">
    <property type="protein sequence ID" value="CAL6073053.1"/>
    <property type="molecule type" value="Genomic_DNA"/>
</dbReference>
<gene>
    <name evidence="1" type="ORF">HINF_LOCUS33068</name>
    <name evidence="2" type="ORF">HINF_LOCUS55917</name>
</gene>
<sequence>MFSFISQGDTTITSSNINVQGVHSSFASLLLAQGSLVINDSILNFQFSGTGIGGLIFSSQGIISDNCSINFLISTVRGGIFAYSAQIQINLQYFKTTGTFTIPAVNLVQVCDNLDIITWEVTILTQIFNKCGSGTCNCYCDSFSISTYCEKTEISLTSAQIYTEKSYFTIGLYNINCSFQNSFNNTLINIDINIVGKGMNYSVFCTNQAYNHVIVSGNYVAKSTSTSSEMIAALFINNYQKQISVQNCLLNINFTATNWFYAYIFQSSKSLDVTISNIRLNMSFTSNGQSQYYGLLYEFNASYLVLIKHSLLYYNITSTDIFIGVMFMVTQYITLQNLYIQYNVTNSNKNFGLSWQLVNAIYTNLELTGKINGNEWIRGITDNIAQGYFKVSNMIYSLQLYNIKSSACTALVKDMSKATSITFNNITFQGYARLNSISFLYAISSKQCITYSLAVSNDGMCYCPDTATPQLVNSVRVCKCPGSQTLSNNKCV</sequence>
<evidence type="ECO:0000313" key="3">
    <source>
        <dbReference type="Proteomes" id="UP001642409"/>
    </source>
</evidence>
<protein>
    <submittedName>
        <fullName evidence="2">Hypothetical_protein</fullName>
    </submittedName>
</protein>
<name>A0AA86PX86_9EUKA</name>
<dbReference type="AlphaFoldDB" id="A0AA86PX86"/>
<accession>A0AA86PX86</accession>
<keyword evidence="3" id="KW-1185">Reference proteome</keyword>
<comment type="caution">
    <text evidence="1">The sequence shown here is derived from an EMBL/GenBank/DDBJ whole genome shotgun (WGS) entry which is preliminary data.</text>
</comment>
<proteinExistence type="predicted"/>
<organism evidence="1">
    <name type="scientific">Hexamita inflata</name>
    <dbReference type="NCBI Taxonomy" id="28002"/>
    <lineage>
        <taxon>Eukaryota</taxon>
        <taxon>Metamonada</taxon>
        <taxon>Diplomonadida</taxon>
        <taxon>Hexamitidae</taxon>
        <taxon>Hexamitinae</taxon>
        <taxon>Hexamita</taxon>
    </lineage>
</organism>
<dbReference type="Proteomes" id="UP001642409">
    <property type="component" value="Unassembled WGS sequence"/>
</dbReference>